<dbReference type="Proteomes" id="UP000283634">
    <property type="component" value="Unassembled WGS sequence"/>
</dbReference>
<feature type="region of interest" description="Disordered" evidence="1">
    <location>
        <begin position="1"/>
        <end position="56"/>
    </location>
</feature>
<feature type="non-terminal residue" evidence="2">
    <location>
        <position position="1"/>
    </location>
</feature>
<keyword evidence="3" id="KW-1185">Reference proteome</keyword>
<proteinExistence type="predicted"/>
<comment type="caution">
    <text evidence="2">The sequence shown here is derived from an EMBL/GenBank/DDBJ whole genome shotgun (WGS) entry which is preliminary data.</text>
</comment>
<dbReference type="AlphaFoldDB" id="A0A3R7LDD1"/>
<protein>
    <submittedName>
        <fullName evidence="2">Uncharacterized protein</fullName>
    </submittedName>
</protein>
<accession>A0A3R7LDD1</accession>
<evidence type="ECO:0000313" key="3">
    <source>
        <dbReference type="Proteomes" id="UP000283634"/>
    </source>
</evidence>
<dbReference type="EMBL" id="MKGL01000991">
    <property type="protein sequence ID" value="RNE94976.1"/>
    <property type="molecule type" value="Genomic_DNA"/>
</dbReference>
<dbReference type="GeneID" id="40334402"/>
<gene>
    <name evidence="2" type="ORF">TraAM80_10469</name>
</gene>
<reference evidence="2 3" key="1">
    <citation type="journal article" date="2018" name="BMC Genomics">
        <title>Genomic comparison of Trypanosoma conorhini and Trypanosoma rangeli to Trypanosoma cruzi strains of high and low virulence.</title>
        <authorList>
            <person name="Bradwell K.R."/>
            <person name="Koparde V.N."/>
            <person name="Matveyev A.V."/>
            <person name="Serrano M.G."/>
            <person name="Alves J.M."/>
            <person name="Parikh H."/>
            <person name="Huang B."/>
            <person name="Lee V."/>
            <person name="Espinosa-Alvarez O."/>
            <person name="Ortiz P.A."/>
            <person name="Costa-Martins A.G."/>
            <person name="Teixeira M.M."/>
            <person name="Buck G.A."/>
        </authorList>
    </citation>
    <scope>NUCLEOTIDE SEQUENCE [LARGE SCALE GENOMIC DNA]</scope>
    <source>
        <strain evidence="2 3">AM80</strain>
    </source>
</reference>
<evidence type="ECO:0000313" key="2">
    <source>
        <dbReference type="EMBL" id="RNE94976.1"/>
    </source>
</evidence>
<evidence type="ECO:0000256" key="1">
    <source>
        <dbReference type="SAM" id="MobiDB-lite"/>
    </source>
</evidence>
<dbReference type="RefSeq" id="XP_029233073.1">
    <property type="nucleotide sequence ID" value="XM_029387085.1"/>
</dbReference>
<name>A0A3R7LDD1_TRYRA</name>
<organism evidence="2 3">
    <name type="scientific">Trypanosoma rangeli</name>
    <dbReference type="NCBI Taxonomy" id="5698"/>
    <lineage>
        <taxon>Eukaryota</taxon>
        <taxon>Discoba</taxon>
        <taxon>Euglenozoa</taxon>
        <taxon>Kinetoplastea</taxon>
        <taxon>Metakinetoplastina</taxon>
        <taxon>Trypanosomatida</taxon>
        <taxon>Trypanosomatidae</taxon>
        <taxon>Trypanosoma</taxon>
        <taxon>Herpetosoma</taxon>
    </lineage>
</organism>
<feature type="compositionally biased region" description="Basic residues" evidence="1">
    <location>
        <begin position="34"/>
        <end position="46"/>
    </location>
</feature>
<feature type="compositionally biased region" description="Basic residues" evidence="1">
    <location>
        <begin position="1"/>
        <end position="15"/>
    </location>
</feature>
<sequence>GAKRTRARKGKKSAARTKCPASFREAGDPSQGGRHTHCNTTGRRRAAAPNRASLSAPTAQNNSYWAIVHQVDTHARLAPSRCDSFLRAVPREGVTQAVEHLRRTLGAHRQVKVRFFALQDVHEVNWEMSRMPPPTCLTQQPRGFDQFALGQMLSARSVHATQPTAATETDPLSTRPHHRLLPTRRLAYFGLLQPP</sequence>